<evidence type="ECO:0000313" key="5">
    <source>
        <dbReference type="Proteomes" id="UP000316612"/>
    </source>
</evidence>
<feature type="domain" description="DUF4822" evidence="3">
    <location>
        <begin position="178"/>
        <end position="297"/>
    </location>
</feature>
<evidence type="ECO:0000259" key="3">
    <source>
        <dbReference type="Pfam" id="PF16103"/>
    </source>
</evidence>
<dbReference type="Gene3D" id="2.40.128.540">
    <property type="entry name" value="Domain of unknown function DUF4822"/>
    <property type="match status" value="2"/>
</dbReference>
<keyword evidence="2" id="KW-0732">Signal</keyword>
<dbReference type="Pfam" id="PF16103">
    <property type="entry name" value="DUF4822"/>
    <property type="match status" value="2"/>
</dbReference>
<organism evidence="4 5">
    <name type="scientific">Glutamicibacter uratoxydans</name>
    <name type="common">Arthrobacter uratoxydans</name>
    <dbReference type="NCBI Taxonomy" id="43667"/>
    <lineage>
        <taxon>Bacteria</taxon>
        <taxon>Bacillati</taxon>
        <taxon>Actinomycetota</taxon>
        <taxon>Actinomycetes</taxon>
        <taxon>Micrococcales</taxon>
        <taxon>Micrococcaceae</taxon>
        <taxon>Glutamicibacter</taxon>
    </lineage>
</organism>
<dbReference type="InterPro" id="IPR032247">
    <property type="entry name" value="DUF4822"/>
</dbReference>
<protein>
    <recommendedName>
        <fullName evidence="3">DUF4822 domain-containing protein</fullName>
    </recommendedName>
</protein>
<keyword evidence="5" id="KW-1185">Reference proteome</keyword>
<gene>
    <name evidence="4" type="ORF">AUR04nite_14430</name>
</gene>
<evidence type="ECO:0000313" key="4">
    <source>
        <dbReference type="EMBL" id="GED05911.1"/>
    </source>
</evidence>
<dbReference type="AlphaFoldDB" id="A0A4Y4DTV0"/>
<proteinExistence type="predicted"/>
<feature type="domain" description="DUF4822" evidence="3">
    <location>
        <begin position="51"/>
        <end position="171"/>
    </location>
</feature>
<feature type="chain" id="PRO_5039546155" description="DUF4822 domain-containing protein" evidence="2">
    <location>
        <begin position="26"/>
        <end position="300"/>
    </location>
</feature>
<dbReference type="EMBL" id="BJNY01000007">
    <property type="protein sequence ID" value="GED05911.1"/>
    <property type="molecule type" value="Genomic_DNA"/>
</dbReference>
<name>A0A4Y4DTV0_GLUUR</name>
<sequence>MNFTSKPAKTITALGSAVLAMSLLAACSTTGAEAPASSSPAAESAAQTGSQVLSSTAWETTGAVDQDGKDVELTDDAAKNYVGFAYFKDGGSFTMFTLDDAPKMQGDWTVSEDGKTRHIVAKDDAGKTLFERDSEITELTGEKFTYRTYPEEGNKDVYVDIIHTPTDHAEPAKLTPSQVLSSTAWETTGAVDQDGKDVALTDDAAKNYVGFAYFNDGGDFQMYTLDDAPKMQGDWTVSEDGKTRHIVAKDEAGKTLFERDSEITKLTRDEFTYRVPSEDNKGEYVDIIHTPTDHAEPAGK</sequence>
<feature type="region of interest" description="Disordered" evidence="1">
    <location>
        <begin position="32"/>
        <end position="53"/>
    </location>
</feature>
<comment type="caution">
    <text evidence="4">The sequence shown here is derived from an EMBL/GenBank/DDBJ whole genome shotgun (WGS) entry which is preliminary data.</text>
</comment>
<evidence type="ECO:0000256" key="1">
    <source>
        <dbReference type="SAM" id="MobiDB-lite"/>
    </source>
</evidence>
<evidence type="ECO:0000256" key="2">
    <source>
        <dbReference type="SAM" id="SignalP"/>
    </source>
</evidence>
<feature type="signal peptide" evidence="2">
    <location>
        <begin position="1"/>
        <end position="25"/>
    </location>
</feature>
<dbReference type="PROSITE" id="PS51257">
    <property type="entry name" value="PROKAR_LIPOPROTEIN"/>
    <property type="match status" value="1"/>
</dbReference>
<reference evidence="4 5" key="1">
    <citation type="submission" date="2019-06" db="EMBL/GenBank/DDBJ databases">
        <title>Whole genome shotgun sequence of Glutamicibacter uratoxydans NBRC 15515.</title>
        <authorList>
            <person name="Hosoyama A."/>
            <person name="Uohara A."/>
            <person name="Ohji S."/>
            <person name="Ichikawa N."/>
        </authorList>
    </citation>
    <scope>NUCLEOTIDE SEQUENCE [LARGE SCALE GENOMIC DNA]</scope>
    <source>
        <strain evidence="4 5">NBRC 15515</strain>
    </source>
</reference>
<accession>A0A4Y4DTV0</accession>
<dbReference type="RefSeq" id="WP_218024650.1">
    <property type="nucleotide sequence ID" value="NZ_BAAAJL010000003.1"/>
</dbReference>
<dbReference type="Proteomes" id="UP000316612">
    <property type="component" value="Unassembled WGS sequence"/>
</dbReference>
<feature type="compositionally biased region" description="Low complexity" evidence="1">
    <location>
        <begin position="32"/>
        <end position="46"/>
    </location>
</feature>